<gene>
    <name evidence="2" type="ORF">CYMTET_14650</name>
</gene>
<sequence>MPLVRSDDALNAATRTAVASIRDECGYSYVCDWVNVESDVCKRAHVRAPFMHVSCAAWCNLRRAAATCNRECYFVNDANQNECAIVLCAHRVGVPSPPTSTNATSRSVEQVDVDPLQEPKHDRDRALSQSLEYVWRDRVKHAATLLSMAKGRYWDDEMIARLTKLCTNMASKTSVHRVIDNVSGKLRSVIITEARFVPFATLDALMHEATRMVCESRGVIVDVDVHTATITVDIVDQKRKLEQSAVEASSCKRRR</sequence>
<name>A0AAE0GH41_9CHLO</name>
<comment type="caution">
    <text evidence="2">The sequence shown here is derived from an EMBL/GenBank/DDBJ whole genome shotgun (WGS) entry which is preliminary data.</text>
</comment>
<evidence type="ECO:0000256" key="1">
    <source>
        <dbReference type="SAM" id="MobiDB-lite"/>
    </source>
</evidence>
<dbReference type="Proteomes" id="UP001190700">
    <property type="component" value="Unassembled WGS sequence"/>
</dbReference>
<protein>
    <submittedName>
        <fullName evidence="2">Uncharacterized protein</fullName>
    </submittedName>
</protein>
<dbReference type="EMBL" id="LGRX02006155">
    <property type="protein sequence ID" value="KAK3277326.1"/>
    <property type="molecule type" value="Genomic_DNA"/>
</dbReference>
<reference evidence="2 3" key="1">
    <citation type="journal article" date="2015" name="Genome Biol. Evol.">
        <title>Comparative Genomics of a Bacterivorous Green Alga Reveals Evolutionary Causalities and Consequences of Phago-Mixotrophic Mode of Nutrition.</title>
        <authorList>
            <person name="Burns J.A."/>
            <person name="Paasch A."/>
            <person name="Narechania A."/>
            <person name="Kim E."/>
        </authorList>
    </citation>
    <scope>NUCLEOTIDE SEQUENCE [LARGE SCALE GENOMIC DNA]</scope>
    <source>
        <strain evidence="2 3">PLY_AMNH</strain>
    </source>
</reference>
<evidence type="ECO:0000313" key="3">
    <source>
        <dbReference type="Proteomes" id="UP001190700"/>
    </source>
</evidence>
<dbReference type="AlphaFoldDB" id="A0AAE0GH41"/>
<proteinExistence type="predicted"/>
<keyword evidence="3" id="KW-1185">Reference proteome</keyword>
<organism evidence="2 3">
    <name type="scientific">Cymbomonas tetramitiformis</name>
    <dbReference type="NCBI Taxonomy" id="36881"/>
    <lineage>
        <taxon>Eukaryota</taxon>
        <taxon>Viridiplantae</taxon>
        <taxon>Chlorophyta</taxon>
        <taxon>Pyramimonadophyceae</taxon>
        <taxon>Pyramimonadales</taxon>
        <taxon>Pyramimonadaceae</taxon>
        <taxon>Cymbomonas</taxon>
    </lineage>
</organism>
<accession>A0AAE0GH41</accession>
<evidence type="ECO:0000313" key="2">
    <source>
        <dbReference type="EMBL" id="KAK3277326.1"/>
    </source>
</evidence>
<feature type="compositionally biased region" description="Polar residues" evidence="1">
    <location>
        <begin position="99"/>
        <end position="108"/>
    </location>
</feature>
<feature type="region of interest" description="Disordered" evidence="1">
    <location>
        <begin position="98"/>
        <end position="121"/>
    </location>
</feature>